<keyword evidence="1" id="KW-1133">Transmembrane helix</keyword>
<evidence type="ECO:0000313" key="4">
    <source>
        <dbReference type="Proteomes" id="UP000298416"/>
    </source>
</evidence>
<dbReference type="InterPro" id="IPR003609">
    <property type="entry name" value="Pan_app"/>
</dbReference>
<dbReference type="PROSITE" id="PS50948">
    <property type="entry name" value="PAN"/>
    <property type="match status" value="1"/>
</dbReference>
<dbReference type="Proteomes" id="UP000298416">
    <property type="component" value="Unassembled WGS sequence"/>
</dbReference>
<evidence type="ECO:0000256" key="1">
    <source>
        <dbReference type="SAM" id="Phobius"/>
    </source>
</evidence>
<sequence length="236" mass="26513">MELAPRPRLALPSTARQPFPLLHSRPMGSIRCECLRGFAPKFQKDWDLQHWSGGCTRIKPLNCNGGDGFRQVRWVKYPDMLSFWLNTSMGLDECKAECFKNCSCTAYANSFITNGGTGCLMWFGELIDTKQHYGADSKQNIYVRVPVSELGLEEEKEKKRPMEIILISIASGVLISAFINGGVLLMARLKRRVKENNEDLELPVIKMATIVQATNYFSMENMIGVGGFGPVYGVIY</sequence>
<evidence type="ECO:0000259" key="2">
    <source>
        <dbReference type="PROSITE" id="PS50948"/>
    </source>
</evidence>
<keyword evidence="1" id="KW-0812">Transmembrane</keyword>
<accession>A0A8X8Y2K1</accession>
<dbReference type="PANTHER" id="PTHR32444">
    <property type="entry name" value="BULB-TYPE LECTIN DOMAIN-CONTAINING PROTEIN"/>
    <property type="match status" value="1"/>
</dbReference>
<dbReference type="EMBL" id="PNBA02000005">
    <property type="protein sequence ID" value="KAG6424345.1"/>
    <property type="molecule type" value="Genomic_DNA"/>
</dbReference>
<dbReference type="CDD" id="cd01098">
    <property type="entry name" value="PAN_AP_plant"/>
    <property type="match status" value="1"/>
</dbReference>
<feature type="domain" description="Apple" evidence="2">
    <location>
        <begin position="63"/>
        <end position="146"/>
    </location>
</feature>
<dbReference type="AlphaFoldDB" id="A0A8X8Y2K1"/>
<name>A0A8X8Y2K1_SALSN</name>
<feature type="transmembrane region" description="Helical" evidence="1">
    <location>
        <begin position="164"/>
        <end position="187"/>
    </location>
</feature>
<gene>
    <name evidence="3" type="ORF">SASPL_114762</name>
</gene>
<dbReference type="PANTHER" id="PTHR32444:SF118">
    <property type="entry name" value="OS09G0551150 PROTEIN"/>
    <property type="match status" value="1"/>
</dbReference>
<dbReference type="SMART" id="SM00473">
    <property type="entry name" value="PAN_AP"/>
    <property type="match status" value="1"/>
</dbReference>
<comment type="caution">
    <text evidence="3">The sequence shown here is derived from an EMBL/GenBank/DDBJ whole genome shotgun (WGS) entry which is preliminary data.</text>
</comment>
<protein>
    <recommendedName>
        <fullName evidence="2">Apple domain-containing protein</fullName>
    </recommendedName>
</protein>
<dbReference type="Gene3D" id="3.30.200.20">
    <property type="entry name" value="Phosphorylase Kinase, domain 1"/>
    <property type="match status" value="1"/>
</dbReference>
<evidence type="ECO:0000313" key="3">
    <source>
        <dbReference type="EMBL" id="KAG6424345.1"/>
    </source>
</evidence>
<keyword evidence="4" id="KW-1185">Reference proteome</keyword>
<reference evidence="3" key="2">
    <citation type="submission" date="2020-08" db="EMBL/GenBank/DDBJ databases">
        <title>Plant Genome Project.</title>
        <authorList>
            <person name="Zhang R.-G."/>
        </authorList>
    </citation>
    <scope>NUCLEOTIDE SEQUENCE</scope>
    <source>
        <strain evidence="3">Huo1</strain>
        <tissue evidence="3">Leaf</tissue>
    </source>
</reference>
<keyword evidence="1" id="KW-0472">Membrane</keyword>
<organism evidence="3">
    <name type="scientific">Salvia splendens</name>
    <name type="common">Scarlet sage</name>
    <dbReference type="NCBI Taxonomy" id="180675"/>
    <lineage>
        <taxon>Eukaryota</taxon>
        <taxon>Viridiplantae</taxon>
        <taxon>Streptophyta</taxon>
        <taxon>Embryophyta</taxon>
        <taxon>Tracheophyta</taxon>
        <taxon>Spermatophyta</taxon>
        <taxon>Magnoliopsida</taxon>
        <taxon>eudicotyledons</taxon>
        <taxon>Gunneridae</taxon>
        <taxon>Pentapetalae</taxon>
        <taxon>asterids</taxon>
        <taxon>lamiids</taxon>
        <taxon>Lamiales</taxon>
        <taxon>Lamiaceae</taxon>
        <taxon>Nepetoideae</taxon>
        <taxon>Mentheae</taxon>
        <taxon>Salviinae</taxon>
        <taxon>Salvia</taxon>
        <taxon>Salvia subgen. Calosphace</taxon>
        <taxon>core Calosphace</taxon>
    </lineage>
</organism>
<dbReference type="Pfam" id="PF08276">
    <property type="entry name" value="PAN_2"/>
    <property type="match status" value="1"/>
</dbReference>
<proteinExistence type="predicted"/>
<reference evidence="3" key="1">
    <citation type="submission" date="2018-01" db="EMBL/GenBank/DDBJ databases">
        <authorList>
            <person name="Mao J.F."/>
        </authorList>
    </citation>
    <scope>NUCLEOTIDE SEQUENCE</scope>
    <source>
        <strain evidence="3">Huo1</strain>
        <tissue evidence="3">Leaf</tissue>
    </source>
</reference>